<dbReference type="AlphaFoldDB" id="A0A3P3RA02"/>
<gene>
    <name evidence="2" type="ORF">EIK79_10405</name>
</gene>
<evidence type="ECO:0000256" key="1">
    <source>
        <dbReference type="SAM" id="Phobius"/>
    </source>
</evidence>
<accession>A0A3P3RA02</accession>
<keyword evidence="1" id="KW-0472">Membrane</keyword>
<keyword evidence="1" id="KW-1133">Transmembrane helix</keyword>
<organism evidence="2 3">
    <name type="scientific">Halocatena pleomorpha</name>
    <dbReference type="NCBI Taxonomy" id="1785090"/>
    <lineage>
        <taxon>Archaea</taxon>
        <taxon>Methanobacteriati</taxon>
        <taxon>Methanobacteriota</taxon>
        <taxon>Stenosarchaea group</taxon>
        <taxon>Halobacteria</taxon>
        <taxon>Halobacteriales</taxon>
        <taxon>Natronomonadaceae</taxon>
        <taxon>Halocatena</taxon>
    </lineage>
</organism>
<dbReference type="Proteomes" id="UP000282322">
    <property type="component" value="Unassembled WGS sequence"/>
</dbReference>
<evidence type="ECO:0000313" key="3">
    <source>
        <dbReference type="Proteomes" id="UP000282322"/>
    </source>
</evidence>
<keyword evidence="1" id="KW-0812">Transmembrane</keyword>
<feature type="transmembrane region" description="Helical" evidence="1">
    <location>
        <begin position="9"/>
        <end position="28"/>
    </location>
</feature>
<dbReference type="EMBL" id="RRCH01000022">
    <property type="protein sequence ID" value="RRJ30322.1"/>
    <property type="molecule type" value="Genomic_DNA"/>
</dbReference>
<feature type="transmembrane region" description="Helical" evidence="1">
    <location>
        <begin position="34"/>
        <end position="50"/>
    </location>
</feature>
<evidence type="ECO:0000313" key="2">
    <source>
        <dbReference type="EMBL" id="RRJ30322.1"/>
    </source>
</evidence>
<protein>
    <submittedName>
        <fullName evidence="2">Uncharacterized protein</fullName>
    </submittedName>
</protein>
<reference evidence="2 3" key="1">
    <citation type="submission" date="2018-11" db="EMBL/GenBank/DDBJ databases">
        <title>Taxonoimc description of Halomarina strain SPP-AMP-1.</title>
        <authorList>
            <person name="Pal Y."/>
            <person name="Srinivasana K."/>
            <person name="Verma A."/>
            <person name="Kumar P."/>
        </authorList>
    </citation>
    <scope>NUCLEOTIDE SEQUENCE [LARGE SCALE GENOMIC DNA]</scope>
    <source>
        <strain evidence="2 3">SPP-AMP-1</strain>
    </source>
</reference>
<sequence>MPNGIIDTITLAITVAFALPVGMFGAQFLLSGQYVLGGVFVGIAALMVAAEEYITTPGDLPAIAAQRVVGSITTTDNGQTDKKNES</sequence>
<name>A0A3P3RA02_9EURY</name>
<dbReference type="InterPro" id="IPR055955">
    <property type="entry name" value="DUF7533"/>
</dbReference>
<dbReference type="RefSeq" id="WP_124955056.1">
    <property type="nucleotide sequence ID" value="NZ_RRCH01000022.1"/>
</dbReference>
<dbReference type="Pfam" id="PF24377">
    <property type="entry name" value="DUF7533"/>
    <property type="match status" value="1"/>
</dbReference>
<comment type="caution">
    <text evidence="2">The sequence shown here is derived from an EMBL/GenBank/DDBJ whole genome shotgun (WGS) entry which is preliminary data.</text>
</comment>
<proteinExistence type="predicted"/>
<dbReference type="OrthoDB" id="157531at2157"/>
<keyword evidence="3" id="KW-1185">Reference proteome</keyword>